<keyword evidence="3" id="KW-1185">Reference proteome</keyword>
<sequence length="161" mass="17462">MASFFAFLLLLIASTAPSVRGGENLTAYEVLQQYDFPIGLLPSGVTGYELDSSTGKFSAYLNGTCKFAIESYELEYKSTITGIITKDKISSLKGIEVKVLVLWLNIVEVIRDGDELQFSVGIASANFPVSNFAECPSCGCGFDCVNETEKMIKLNRLVSSA</sequence>
<proteinExistence type="predicted"/>
<dbReference type="InterPro" id="IPR007493">
    <property type="entry name" value="DUF538"/>
</dbReference>
<dbReference type="Pfam" id="PF04398">
    <property type="entry name" value="DUF538"/>
    <property type="match status" value="1"/>
</dbReference>
<organism evidence="2 3">
    <name type="scientific">Tripterygium wilfordii</name>
    <name type="common">Thunder God vine</name>
    <dbReference type="NCBI Taxonomy" id="458696"/>
    <lineage>
        <taxon>Eukaryota</taxon>
        <taxon>Viridiplantae</taxon>
        <taxon>Streptophyta</taxon>
        <taxon>Embryophyta</taxon>
        <taxon>Tracheophyta</taxon>
        <taxon>Spermatophyta</taxon>
        <taxon>Magnoliopsida</taxon>
        <taxon>eudicotyledons</taxon>
        <taxon>Gunneridae</taxon>
        <taxon>Pentapetalae</taxon>
        <taxon>rosids</taxon>
        <taxon>fabids</taxon>
        <taxon>Celastrales</taxon>
        <taxon>Celastraceae</taxon>
        <taxon>Tripterygium</taxon>
    </lineage>
</organism>
<keyword evidence="1" id="KW-0732">Signal</keyword>
<reference evidence="2 3" key="1">
    <citation type="journal article" date="2020" name="Nat. Commun.">
        <title>Genome of Tripterygium wilfordii and identification of cytochrome P450 involved in triptolide biosynthesis.</title>
        <authorList>
            <person name="Tu L."/>
            <person name="Su P."/>
            <person name="Zhang Z."/>
            <person name="Gao L."/>
            <person name="Wang J."/>
            <person name="Hu T."/>
            <person name="Zhou J."/>
            <person name="Zhang Y."/>
            <person name="Zhao Y."/>
            <person name="Liu Y."/>
            <person name="Song Y."/>
            <person name="Tong Y."/>
            <person name="Lu Y."/>
            <person name="Yang J."/>
            <person name="Xu C."/>
            <person name="Jia M."/>
            <person name="Peters R.J."/>
            <person name="Huang L."/>
            <person name="Gao W."/>
        </authorList>
    </citation>
    <scope>NUCLEOTIDE SEQUENCE [LARGE SCALE GENOMIC DNA]</scope>
    <source>
        <strain evidence="3">cv. XIE 37</strain>
        <tissue evidence="2">Leaf</tissue>
    </source>
</reference>
<feature type="chain" id="PRO_5029595722" evidence="1">
    <location>
        <begin position="22"/>
        <end position="161"/>
    </location>
</feature>
<dbReference type="AlphaFoldDB" id="A0A7J7CEX4"/>
<dbReference type="OrthoDB" id="1657436at2759"/>
<dbReference type="InterPro" id="IPR036758">
    <property type="entry name" value="At5g01610-like"/>
</dbReference>
<comment type="caution">
    <text evidence="2">The sequence shown here is derived from an EMBL/GenBank/DDBJ whole genome shotgun (WGS) entry which is preliminary data.</text>
</comment>
<dbReference type="Proteomes" id="UP000593562">
    <property type="component" value="Unassembled WGS sequence"/>
</dbReference>
<evidence type="ECO:0000313" key="2">
    <source>
        <dbReference type="EMBL" id="KAF5732640.1"/>
    </source>
</evidence>
<dbReference type="PANTHER" id="PTHR31676">
    <property type="entry name" value="T31J12.3 PROTEIN-RELATED"/>
    <property type="match status" value="1"/>
</dbReference>
<accession>A0A7J7CEX4</accession>
<gene>
    <name evidence="2" type="ORF">HS088_TW17G00170</name>
</gene>
<evidence type="ECO:0000256" key="1">
    <source>
        <dbReference type="SAM" id="SignalP"/>
    </source>
</evidence>
<dbReference type="SUPFAM" id="SSF141562">
    <property type="entry name" value="At5g01610-like"/>
    <property type="match status" value="1"/>
</dbReference>
<name>A0A7J7CEX4_TRIWF</name>
<dbReference type="InParanoid" id="A0A7J7CEX4"/>
<dbReference type="EMBL" id="JAAARO010000017">
    <property type="protein sequence ID" value="KAF5732640.1"/>
    <property type="molecule type" value="Genomic_DNA"/>
</dbReference>
<dbReference type="PANTHER" id="PTHR31676:SF173">
    <property type="entry name" value="DUF538 DOMAIN-CONTAINING PROTEIN"/>
    <property type="match status" value="1"/>
</dbReference>
<dbReference type="Gene3D" id="2.30.240.10">
    <property type="entry name" value="At5g01610-like"/>
    <property type="match status" value="1"/>
</dbReference>
<evidence type="ECO:0000313" key="3">
    <source>
        <dbReference type="Proteomes" id="UP000593562"/>
    </source>
</evidence>
<protein>
    <submittedName>
        <fullName evidence="2">Uncharacterized protein</fullName>
    </submittedName>
</protein>
<feature type="signal peptide" evidence="1">
    <location>
        <begin position="1"/>
        <end position="21"/>
    </location>
</feature>